<feature type="compositionally biased region" description="Low complexity" evidence="2">
    <location>
        <begin position="549"/>
        <end position="559"/>
    </location>
</feature>
<feature type="compositionally biased region" description="Acidic residues" evidence="2">
    <location>
        <begin position="766"/>
        <end position="797"/>
    </location>
</feature>
<feature type="coiled-coil region" evidence="1">
    <location>
        <begin position="1804"/>
        <end position="1845"/>
    </location>
</feature>
<feature type="compositionally biased region" description="Polar residues" evidence="2">
    <location>
        <begin position="910"/>
        <end position="926"/>
    </location>
</feature>
<feature type="region of interest" description="Disordered" evidence="2">
    <location>
        <begin position="2170"/>
        <end position="2201"/>
    </location>
</feature>
<dbReference type="EMBL" id="BRXU01000018">
    <property type="protein sequence ID" value="GLC57300.1"/>
    <property type="molecule type" value="Genomic_DNA"/>
</dbReference>
<feature type="coiled-coil region" evidence="1">
    <location>
        <begin position="1490"/>
        <end position="1563"/>
    </location>
</feature>
<feature type="region of interest" description="Disordered" evidence="2">
    <location>
        <begin position="348"/>
        <end position="504"/>
    </location>
</feature>
<feature type="region of interest" description="Disordered" evidence="2">
    <location>
        <begin position="1309"/>
        <end position="1333"/>
    </location>
</feature>
<feature type="region of interest" description="Disordered" evidence="2">
    <location>
        <begin position="539"/>
        <end position="564"/>
    </location>
</feature>
<comment type="caution">
    <text evidence="3">The sequence shown here is derived from an EMBL/GenBank/DDBJ whole genome shotgun (WGS) entry which is preliminary data.</text>
</comment>
<dbReference type="PANTHER" id="PTHR45615">
    <property type="entry name" value="MYOSIN HEAVY CHAIN, NON-MUSCLE"/>
    <property type="match status" value="1"/>
</dbReference>
<evidence type="ECO:0000313" key="3">
    <source>
        <dbReference type="EMBL" id="GLC57300.1"/>
    </source>
</evidence>
<gene>
    <name evidence="3" type="primary">PLEST007971</name>
    <name evidence="3" type="ORF">PLESTB_001209300</name>
</gene>
<evidence type="ECO:0000256" key="2">
    <source>
        <dbReference type="SAM" id="MobiDB-lite"/>
    </source>
</evidence>
<feature type="compositionally biased region" description="Low complexity" evidence="2">
    <location>
        <begin position="421"/>
        <end position="441"/>
    </location>
</feature>
<feature type="region of interest" description="Disordered" evidence="2">
    <location>
        <begin position="891"/>
        <end position="970"/>
    </location>
</feature>
<feature type="compositionally biased region" description="Polar residues" evidence="2">
    <location>
        <begin position="134"/>
        <end position="151"/>
    </location>
</feature>
<keyword evidence="4" id="KW-1185">Reference proteome</keyword>
<proteinExistence type="predicted"/>
<feature type="compositionally biased region" description="Basic and acidic residues" evidence="2">
    <location>
        <begin position="1323"/>
        <end position="1333"/>
    </location>
</feature>
<feature type="compositionally biased region" description="Basic and acidic residues" evidence="2">
    <location>
        <begin position="67"/>
        <end position="81"/>
    </location>
</feature>
<feature type="compositionally biased region" description="Low complexity" evidence="2">
    <location>
        <begin position="2452"/>
        <end position="2464"/>
    </location>
</feature>
<feature type="compositionally biased region" description="Low complexity" evidence="2">
    <location>
        <begin position="622"/>
        <end position="642"/>
    </location>
</feature>
<feature type="region of interest" description="Disordered" evidence="2">
    <location>
        <begin position="33"/>
        <end position="106"/>
    </location>
</feature>
<dbReference type="Proteomes" id="UP001165080">
    <property type="component" value="Unassembled WGS sequence"/>
</dbReference>
<dbReference type="OrthoDB" id="550732at2759"/>
<feature type="region of interest" description="Disordered" evidence="2">
    <location>
        <begin position="2440"/>
        <end position="2478"/>
    </location>
</feature>
<feature type="region of interest" description="Disordered" evidence="2">
    <location>
        <begin position="2127"/>
        <end position="2154"/>
    </location>
</feature>
<name>A0A9W6F677_9CHLO</name>
<feature type="compositionally biased region" description="Basic and acidic residues" evidence="2">
    <location>
        <begin position="705"/>
        <end position="716"/>
    </location>
</feature>
<feature type="coiled-coil region" evidence="1">
    <location>
        <begin position="1592"/>
        <end position="1725"/>
    </location>
</feature>
<feature type="region of interest" description="Disordered" evidence="2">
    <location>
        <begin position="690"/>
        <end position="850"/>
    </location>
</feature>
<feature type="compositionally biased region" description="Gly residues" evidence="2">
    <location>
        <begin position="651"/>
        <end position="663"/>
    </location>
</feature>
<keyword evidence="1" id="KW-0175">Coiled coil</keyword>
<dbReference type="PANTHER" id="PTHR45615:SF66">
    <property type="entry name" value="CARD DOMAIN-CONTAINING PROTEIN"/>
    <property type="match status" value="1"/>
</dbReference>
<feature type="region of interest" description="Disordered" evidence="2">
    <location>
        <begin position="1235"/>
        <end position="1257"/>
    </location>
</feature>
<sequence>MSELDSDDGGSDISENPFEIDVDAALRAFGAPVTASATSPGEAVSEHGDNRNDTNMASPSVPAIGGEEERPNVEADADETRSSGSDSDPDVIHIDLTQRPPPLPMSGLSLEEIVSMLPGSTYAVSGSGIPIRTSPRSEPLQRSPSAQTSPKPQAAEAAAASTDSGRGAGCGQHTDVDAGGEQAHAARGSGGQGAGSSPGSQHVALTFIPGFGLVPVVIHDALEHEEEEEDEEAVQFDEDSMLYELGDAGAGAGAEEEDAFGPAAEAAAAGGGASSGAGESLAADGLLPRCVSATGAGAPGGGQAAFVSTGAGPDNVAGLAVSSSARVDISKGKLSEIIQQVIQGLDYCGDGSKGAREGNGDGDHPEGSLETSEEGSGSPERQTVFERLFSAGGRPVAASGDHDDHEGAARQLLGTFERSEGASSADAAAAQPDGPLPAGAASDPEPGGTTAAAADEQEDDQHDEWEDEYEDDLVEDDEGEGDGISDEVDDSGSGGGDEPESILGGLAHARMGFAADGVPLGSAALATVPAGQYTSTTVEASGIHTSGSAARTPAPAPAAKGVDDPHFTVRVSESCSGVGGLHLPRPRYLSQNGAPDDDSPIAGGPGSARREAAAGGPECPRAGSGSSASDAATTASDDGGSSFTATPATRGGSGIRGSSGGGCDLNSTLRTTGQSLAAIRQAALLEEARRQAKTMAERLGGGADKGTRTAPSDHSKPGAASIRNPFGCAEHEASAAAGLIERPPVRGGGGSTGSAHLDGRHGHTDSDEEADEQDDDDAVEVEENDAVEEEEEEEADLVDLLRDRNIIQPRYPTDAKRSHNQQHQHHHHEWHEGNQHSQHHRRDSLAAVGGGSSELSMTMELDGSGGWRPRHRRSVDVVDLGGMLAKREAGTGDLGQTLRARGGVRGRSLDGSSTATPLDSRSLTATHKSDDDGLPPPPLASRSPRMRGDDIGSDDDSSSQSSSAHSVADEHLADEMEALREELGQKTTLVAGLRGELRKYTDLAMRLEHQLSALRSHAGPADAGSGDAAAARARNRAQSEAGILSRAAAAPLAAPGFGLLRPLGEQHAREQDGPSQPRDAAAGGVVGTALSAPAAGGRGLEGAVSAHALPPHPQAQGLEVPARLTLYREILSKAQLQVGRCGGPAPPDLRDVDELLKGKDGLDAGTEKVMLIKLQKMLTWGVEAAWKASVAAQQAKAMEHAAQQAAAARAAWEAEREQLWRELEEARAAAVALVSSPPPGTLSTRVSDASGGSAVPPYVESELRRQLQAAQDEAAAARGQAADLESAVACLNADVRKLKVQLRNSLDGASERVAEGGGRSFRNSRDGGAERGVDTERLPAPVELDAAAAADAAVSRADSKGWALERKLLVSTITTLNEELEQARAAAADAAAAGAAAGLDHEGRASPPRDEAAARKVAMAEAALERMAQLQAERDAEAEAAEALRVQLLELRQELALASADLAAEAGWRKEGQRALEEEREAGARREEAMLALRQQLATSEAEREELEVALRKEVGEKHGLEDKLRQAREALESALQAAAKAHEAMEQQASEAVDKIASERDASQDVEEAFRAKSDECERLQLLVESRSRELALAESQLDDVRTTVSELQDDAADTQAQVLELQELLMSMQRERVALDAELAAAKAEAAAAEERAVDAAAAASLLAQASLTSALEEAEALRGRVAGLEAELAAAKEEAERRRGRAEEAEAELEASRAEAGELRACVAGLQAEARDLRTALSAEDSLQAQLRGQVECLESELEAQASLAQSRSEQAARMEAALVAAEHQRHDTAAAASEAAAGELLEVRATAAAAQERVLELEARVAELQAQLADAVRRCELAAERVEILGRRVSTEPPAPDGAVAAAPQPGPLQRGAEDKADTQEGAAATSASLSSGAVLEDAAAAAAAAAPRAKEDDGGAAAAERDQQLAALQEERTQLLADCVALQAALEQARSAGEAGRREVEAQAEGLRQQLAAARSELTVARSELTAARAELTAASVELSVKAELMAAKDRSLATLQESVDALKLALQVTQQNVHQPTAPSPRRSTVEAEAADGEPAADRDMQSYRGSVAALHSKFADSESTIRRLEQQVAALETRLSTDDVLSPTSQASQALVLEGRRLQPQLQPQQPSPPDASALEQQPKEKEADADTDAAARLLLELQESTRGPNAATAAEFGHADSVPPPHGLAGGGSGSGASDALASAATINGLQVQLLQWQSISEDLHVRYQAKKDTARRLREQLAAEQQRRADDQAMGQVQLEAAAQRLGRLVNDFAATLRRCIALDLQPLSASALTTSPRALPTGGVLPEDINSMAALLARQGSALIESLEAALDQVNAVREERALVTAQLANRQSVLDELRHHLARQAVSAPGKAEATAAAAAAAFSGAAGGGAARTSLMASSPPPLGAPAADILQAASTLTLGVSADGAFAPAGGTNHSPGAGLGTAAADASPHAAPSSSPSPSPSPSPSARALHAAAANLAQDMAALSAQQAGLRSTLLGFEQRPSVQLAAATAAAARPRSMSAAVSTAAYTPLHVAAGSTAFPRHSVMSYPALSPRLSRNISVAPDSLAATIPSGSPPHAYVGILSGGGRVEPRTSLLGGATSTGGGLHGGLRQPVYGVYGGQPIATASSSTLAASPERARALEMLGLGRDAAALRSPSRSQFSPGSGTGGGGLAATGSLGVPTGAGTGLGLPLEGRLNLAEKGL</sequence>
<feature type="region of interest" description="Disordered" evidence="2">
    <location>
        <begin position="127"/>
        <end position="201"/>
    </location>
</feature>
<feature type="region of interest" description="Disordered" evidence="2">
    <location>
        <begin position="2661"/>
        <end position="2687"/>
    </location>
</feature>
<feature type="compositionally biased region" description="Polar residues" evidence="2">
    <location>
        <begin position="539"/>
        <end position="548"/>
    </location>
</feature>
<feature type="compositionally biased region" description="Acidic residues" evidence="2">
    <location>
        <begin position="455"/>
        <end position="490"/>
    </location>
</feature>
<feature type="compositionally biased region" description="Basic residues" evidence="2">
    <location>
        <begin position="818"/>
        <end position="828"/>
    </location>
</feature>
<feature type="compositionally biased region" description="Low complexity" evidence="2">
    <location>
        <begin position="368"/>
        <end position="378"/>
    </location>
</feature>
<feature type="region of interest" description="Disordered" evidence="2">
    <location>
        <begin position="576"/>
        <end position="666"/>
    </location>
</feature>
<protein>
    <submittedName>
        <fullName evidence="3">Uncharacterized protein</fullName>
    </submittedName>
</protein>
<feature type="coiled-coil region" evidence="1">
    <location>
        <begin position="2232"/>
        <end position="2259"/>
    </location>
</feature>
<feature type="region of interest" description="Disordered" evidence="2">
    <location>
        <begin position="250"/>
        <end position="279"/>
    </location>
</feature>
<evidence type="ECO:0000256" key="1">
    <source>
        <dbReference type="SAM" id="Coils"/>
    </source>
</evidence>
<accession>A0A9W6F677</accession>
<feature type="region of interest" description="Disordered" evidence="2">
    <location>
        <begin position="2037"/>
        <end position="2067"/>
    </location>
</feature>
<feature type="coiled-coil region" evidence="1">
    <location>
        <begin position="1366"/>
        <end position="1461"/>
    </location>
</feature>
<feature type="coiled-coil region" evidence="1">
    <location>
        <begin position="2074"/>
        <end position="2101"/>
    </location>
</feature>
<reference evidence="3 4" key="1">
    <citation type="journal article" date="2023" name="Commun. Biol.">
        <title>Reorganization of the ancestral sex-determining regions during the evolution of trioecy in Pleodorina starrii.</title>
        <authorList>
            <person name="Takahashi K."/>
            <person name="Suzuki S."/>
            <person name="Kawai-Toyooka H."/>
            <person name="Yamamoto K."/>
            <person name="Hamaji T."/>
            <person name="Ootsuki R."/>
            <person name="Yamaguchi H."/>
            <person name="Kawachi M."/>
            <person name="Higashiyama T."/>
            <person name="Nozaki H."/>
        </authorList>
    </citation>
    <scope>NUCLEOTIDE SEQUENCE [LARGE SCALE GENOMIC DNA]</scope>
    <source>
        <strain evidence="3 4">NIES-4479</strain>
    </source>
</reference>
<organism evidence="3 4">
    <name type="scientific">Pleodorina starrii</name>
    <dbReference type="NCBI Taxonomy" id="330485"/>
    <lineage>
        <taxon>Eukaryota</taxon>
        <taxon>Viridiplantae</taxon>
        <taxon>Chlorophyta</taxon>
        <taxon>core chlorophytes</taxon>
        <taxon>Chlorophyceae</taxon>
        <taxon>CS clade</taxon>
        <taxon>Chlamydomonadales</taxon>
        <taxon>Volvocaceae</taxon>
        <taxon>Pleodorina</taxon>
    </lineage>
</organism>
<feature type="region of interest" description="Disordered" evidence="2">
    <location>
        <begin position="1852"/>
        <end position="1894"/>
    </location>
</feature>
<feature type="coiled-coil region" evidence="1">
    <location>
        <begin position="1260"/>
        <end position="1301"/>
    </location>
</feature>
<feature type="compositionally biased region" description="Basic and acidic residues" evidence="2">
    <location>
        <begin position="353"/>
        <end position="367"/>
    </location>
</feature>
<evidence type="ECO:0000313" key="4">
    <source>
        <dbReference type="Proteomes" id="UP001165080"/>
    </source>
</evidence>